<keyword evidence="3" id="KW-1185">Reference proteome</keyword>
<dbReference type="AlphaFoldDB" id="A0A4E0R7A0"/>
<evidence type="ECO:0000313" key="3">
    <source>
        <dbReference type="Proteomes" id="UP000230066"/>
    </source>
</evidence>
<comment type="caution">
    <text evidence="2">The sequence shown here is derived from an EMBL/GenBank/DDBJ whole genome shotgun (WGS) entry which is preliminary data.</text>
</comment>
<proteinExistence type="predicted"/>
<protein>
    <submittedName>
        <fullName evidence="2">Uncharacterized protein</fullName>
    </submittedName>
</protein>
<dbReference type="EMBL" id="JXXN02003473">
    <property type="protein sequence ID" value="THD21511.1"/>
    <property type="molecule type" value="Genomic_DNA"/>
</dbReference>
<sequence>MSRARIVIDGSFRRIIVILCLLLFSLAFKMDTN</sequence>
<keyword evidence="1" id="KW-0472">Membrane</keyword>
<evidence type="ECO:0000256" key="1">
    <source>
        <dbReference type="SAM" id="Phobius"/>
    </source>
</evidence>
<gene>
    <name evidence="2" type="ORF">D915_007633</name>
</gene>
<organism evidence="2 3">
    <name type="scientific">Fasciola hepatica</name>
    <name type="common">Liver fluke</name>
    <dbReference type="NCBI Taxonomy" id="6192"/>
    <lineage>
        <taxon>Eukaryota</taxon>
        <taxon>Metazoa</taxon>
        <taxon>Spiralia</taxon>
        <taxon>Lophotrochozoa</taxon>
        <taxon>Platyhelminthes</taxon>
        <taxon>Trematoda</taxon>
        <taxon>Digenea</taxon>
        <taxon>Plagiorchiida</taxon>
        <taxon>Echinostomata</taxon>
        <taxon>Echinostomatoidea</taxon>
        <taxon>Fasciolidae</taxon>
        <taxon>Fasciola</taxon>
    </lineage>
</organism>
<feature type="transmembrane region" description="Helical" evidence="1">
    <location>
        <begin position="12"/>
        <end position="30"/>
    </location>
</feature>
<name>A0A4E0R7A0_FASHE</name>
<keyword evidence="1" id="KW-1133">Transmembrane helix</keyword>
<dbReference type="Proteomes" id="UP000230066">
    <property type="component" value="Unassembled WGS sequence"/>
</dbReference>
<accession>A0A4E0R7A0</accession>
<evidence type="ECO:0000313" key="2">
    <source>
        <dbReference type="EMBL" id="THD21511.1"/>
    </source>
</evidence>
<reference evidence="2" key="1">
    <citation type="submission" date="2019-03" db="EMBL/GenBank/DDBJ databases">
        <title>Improved annotation for the trematode Fasciola hepatica.</title>
        <authorList>
            <person name="Choi Y.-J."/>
            <person name="Martin J."/>
            <person name="Mitreva M."/>
        </authorList>
    </citation>
    <scope>NUCLEOTIDE SEQUENCE [LARGE SCALE GENOMIC DNA]</scope>
</reference>
<keyword evidence="1" id="KW-0812">Transmembrane</keyword>